<evidence type="ECO:0000256" key="8">
    <source>
        <dbReference type="ARBA" id="ARBA00022723"/>
    </source>
</evidence>
<evidence type="ECO:0000256" key="11">
    <source>
        <dbReference type="ARBA" id="ARBA00023014"/>
    </source>
</evidence>
<dbReference type="InterPro" id="IPR022462">
    <property type="entry name" value="EpmB"/>
</dbReference>
<dbReference type="NCBIfam" id="TIGR03821">
    <property type="entry name" value="EFP_modif_epmB"/>
    <property type="match status" value="1"/>
</dbReference>
<dbReference type="PIRSF" id="PIRSF004911">
    <property type="entry name" value="DUF160"/>
    <property type="match status" value="1"/>
</dbReference>
<evidence type="ECO:0000256" key="10">
    <source>
        <dbReference type="ARBA" id="ARBA00023004"/>
    </source>
</evidence>
<dbReference type="GO" id="GO:0046872">
    <property type="term" value="F:metal ion binding"/>
    <property type="evidence" value="ECO:0007669"/>
    <property type="project" value="UniProtKB-KW"/>
</dbReference>
<evidence type="ECO:0000256" key="13">
    <source>
        <dbReference type="ARBA" id="ARBA00030756"/>
    </source>
</evidence>
<accession>A0A5C5ZTM5</accession>
<keyword evidence="12 18" id="KW-0413">Isomerase</keyword>
<dbReference type="SFLD" id="SFLDF00314">
    <property type="entry name" value="L-lysine_2_3-aminomutase_(yjeK"/>
    <property type="match status" value="1"/>
</dbReference>
<feature type="region of interest" description="Disordered" evidence="16">
    <location>
        <begin position="1"/>
        <end position="50"/>
    </location>
</feature>
<dbReference type="PANTHER" id="PTHR30538">
    <property type="entry name" value="LYSINE 2,3-AMINOMUTASE-RELATED"/>
    <property type="match status" value="1"/>
</dbReference>
<evidence type="ECO:0000256" key="7">
    <source>
        <dbReference type="ARBA" id="ARBA00022691"/>
    </source>
</evidence>
<feature type="modified residue" description="N6-(pyridoxal phosphate)lysine" evidence="15">
    <location>
        <position position="375"/>
    </location>
</feature>
<dbReference type="InterPro" id="IPR013785">
    <property type="entry name" value="Aldolase_TIM"/>
</dbReference>
<keyword evidence="19" id="KW-1185">Reference proteome</keyword>
<evidence type="ECO:0000256" key="3">
    <source>
        <dbReference type="ARBA" id="ARBA00001966"/>
    </source>
</evidence>
<comment type="cofactor">
    <cofactor evidence="3">
        <name>[4Fe-4S] cluster</name>
        <dbReference type="ChEBI" id="CHEBI:49883"/>
    </cofactor>
</comment>
<feature type="binding site" evidence="14">
    <location>
        <position position="163"/>
    </location>
    <ligand>
        <name>[4Fe-4S] cluster</name>
        <dbReference type="ChEBI" id="CHEBI:49883"/>
        <note>4Fe-4S-S-AdoMet</note>
    </ligand>
</feature>
<evidence type="ECO:0000256" key="12">
    <source>
        <dbReference type="ARBA" id="ARBA00023235"/>
    </source>
</evidence>
<comment type="cofactor">
    <cofactor evidence="2 15">
        <name>pyridoxal 5'-phosphate</name>
        <dbReference type="ChEBI" id="CHEBI:597326"/>
    </cofactor>
</comment>
<evidence type="ECO:0000256" key="5">
    <source>
        <dbReference type="ARBA" id="ARBA00022363"/>
    </source>
</evidence>
<evidence type="ECO:0000256" key="15">
    <source>
        <dbReference type="PIRSR" id="PIRSR603739-50"/>
    </source>
</evidence>
<dbReference type="PANTHER" id="PTHR30538:SF1">
    <property type="entry name" value="L-LYSINE 2,3-AMINOMUTASE"/>
    <property type="match status" value="1"/>
</dbReference>
<keyword evidence="7" id="KW-0949">S-adenosyl-L-methionine</keyword>
<name>A0A5C5ZTM5_9BACT</name>
<dbReference type="PROSITE" id="PS51918">
    <property type="entry name" value="RADICAL_SAM"/>
    <property type="match status" value="1"/>
</dbReference>
<dbReference type="Proteomes" id="UP000315440">
    <property type="component" value="Unassembled WGS sequence"/>
</dbReference>
<dbReference type="CDD" id="cd01335">
    <property type="entry name" value="Radical_SAM"/>
    <property type="match status" value="1"/>
</dbReference>
<reference evidence="18 19" key="1">
    <citation type="submission" date="2019-02" db="EMBL/GenBank/DDBJ databases">
        <title>Deep-cultivation of Planctomycetes and their phenomic and genomic characterization uncovers novel biology.</title>
        <authorList>
            <person name="Wiegand S."/>
            <person name="Jogler M."/>
            <person name="Boedeker C."/>
            <person name="Pinto D."/>
            <person name="Vollmers J."/>
            <person name="Rivas-Marin E."/>
            <person name="Kohn T."/>
            <person name="Peeters S.H."/>
            <person name="Heuer A."/>
            <person name="Rast P."/>
            <person name="Oberbeckmann S."/>
            <person name="Bunk B."/>
            <person name="Jeske O."/>
            <person name="Meyerdierks A."/>
            <person name="Storesund J.E."/>
            <person name="Kallscheuer N."/>
            <person name="Luecker S."/>
            <person name="Lage O.M."/>
            <person name="Pohl T."/>
            <person name="Merkel B.J."/>
            <person name="Hornburger P."/>
            <person name="Mueller R.-W."/>
            <person name="Bruemmer F."/>
            <person name="Labrenz M."/>
            <person name="Spormann A.M."/>
            <person name="Op Den Camp H."/>
            <person name="Overmann J."/>
            <person name="Amann R."/>
            <person name="Jetten M.S.M."/>
            <person name="Mascher T."/>
            <person name="Medema M.H."/>
            <person name="Devos D.P."/>
            <person name="Kaster A.-K."/>
            <person name="Ovreas L."/>
            <person name="Rohde M."/>
            <person name="Galperin M.Y."/>
            <person name="Jogler C."/>
        </authorList>
    </citation>
    <scope>NUCLEOTIDE SEQUENCE [LARGE SCALE GENOMIC DNA]</scope>
    <source>
        <strain evidence="18 19">Mal64</strain>
    </source>
</reference>
<evidence type="ECO:0000256" key="2">
    <source>
        <dbReference type="ARBA" id="ARBA00001933"/>
    </source>
</evidence>
<evidence type="ECO:0000256" key="4">
    <source>
        <dbReference type="ARBA" id="ARBA00008703"/>
    </source>
</evidence>
<evidence type="ECO:0000256" key="14">
    <source>
        <dbReference type="PIRSR" id="PIRSR004911-1"/>
    </source>
</evidence>
<dbReference type="Pfam" id="PF04055">
    <property type="entry name" value="Radical_SAM"/>
    <property type="match status" value="1"/>
</dbReference>
<evidence type="ECO:0000313" key="19">
    <source>
        <dbReference type="Proteomes" id="UP000315440"/>
    </source>
</evidence>
<comment type="catalytic activity">
    <reaction evidence="1">
        <text>L-lysine = D-beta-lysine</text>
        <dbReference type="Rhea" id="RHEA:44148"/>
        <dbReference type="ChEBI" id="CHEBI:32551"/>
        <dbReference type="ChEBI" id="CHEBI:84138"/>
    </reaction>
</comment>
<sequence length="379" mass="40420">MGGASPPDGPQGPTDFGSANRGNEILAQPTTPVRPQPTPDPELAAPAEARPDGWRAALRDAVRDPAELCRLLGLEETLAGPLAERGAAAAAGFPLLAPRSYIDRMRPGDPNDPLLRQVLPLGEETDIVEGFAADPVGDSAAELTPGLLQKYEGRALLVTTGACAVHCRYCFRRHFPYGLAPKGVEAWRPALEAIAADDSIHEAILSGGDPLTLVDATLAELAARLAAIPHLKRLRIHTRLPIVLPERVTDAMLGWLTGSRLAPVVVLHANHANELAGAAVEAIVRLRSAGVLLLNQSVLLRGVNDTADAQAALCERLVEVGVTPYYLHQLDRVAGAAHFEVPVERGRAIVAELRRRLPGYLIPKYVQEIAGEPHKTVLT</sequence>
<organism evidence="18 19">
    <name type="scientific">Pseudobythopirellula maris</name>
    <dbReference type="NCBI Taxonomy" id="2527991"/>
    <lineage>
        <taxon>Bacteria</taxon>
        <taxon>Pseudomonadati</taxon>
        <taxon>Planctomycetota</taxon>
        <taxon>Planctomycetia</taxon>
        <taxon>Pirellulales</taxon>
        <taxon>Lacipirellulaceae</taxon>
        <taxon>Pseudobythopirellula</taxon>
    </lineage>
</organism>
<dbReference type="AlphaFoldDB" id="A0A5C5ZTM5"/>
<evidence type="ECO:0000256" key="16">
    <source>
        <dbReference type="SAM" id="MobiDB-lite"/>
    </source>
</evidence>
<keyword evidence="11 14" id="KW-0411">Iron-sulfur</keyword>
<keyword evidence="9 15" id="KW-0663">Pyridoxal phosphate</keyword>
<comment type="similarity">
    <text evidence="4">Belongs to the radical SAM superfamily. KamA family.</text>
</comment>
<feature type="domain" description="Radical SAM core" evidence="17">
    <location>
        <begin position="149"/>
        <end position="361"/>
    </location>
</feature>
<proteinExistence type="inferred from homology"/>
<dbReference type="InterPro" id="IPR058240">
    <property type="entry name" value="rSAM_sf"/>
</dbReference>
<feature type="binding site" evidence="14">
    <location>
        <position position="170"/>
    </location>
    <ligand>
        <name>[4Fe-4S] cluster</name>
        <dbReference type="ChEBI" id="CHEBI:49883"/>
        <note>4Fe-4S-S-AdoMet</note>
    </ligand>
</feature>
<comment type="caution">
    <text evidence="18">The sequence shown here is derived from an EMBL/GenBank/DDBJ whole genome shotgun (WGS) entry which is preliminary data.</text>
</comment>
<dbReference type="EMBL" id="SJPQ01000001">
    <property type="protein sequence ID" value="TWT90904.1"/>
    <property type="molecule type" value="Genomic_DNA"/>
</dbReference>
<evidence type="ECO:0000259" key="17">
    <source>
        <dbReference type="PROSITE" id="PS51918"/>
    </source>
</evidence>
<feature type="binding site" evidence="14">
    <location>
        <position position="167"/>
    </location>
    <ligand>
        <name>[4Fe-4S] cluster</name>
        <dbReference type="ChEBI" id="CHEBI:49883"/>
        <note>4Fe-4S-S-AdoMet</note>
    </ligand>
</feature>
<keyword evidence="8 14" id="KW-0479">Metal-binding</keyword>
<evidence type="ECO:0000256" key="6">
    <source>
        <dbReference type="ARBA" id="ARBA00022485"/>
    </source>
</evidence>
<keyword evidence="10" id="KW-0408">Iron</keyword>
<dbReference type="InterPro" id="IPR007197">
    <property type="entry name" value="rSAM"/>
</dbReference>
<dbReference type="Gene3D" id="3.20.20.70">
    <property type="entry name" value="Aldolase class I"/>
    <property type="match status" value="1"/>
</dbReference>
<protein>
    <recommendedName>
        <fullName evidence="5">L-lysine 2,3-aminomutase</fullName>
    </recommendedName>
    <alternativeName>
        <fullName evidence="13">EF-P post-translational modification enzyme B</fullName>
    </alternativeName>
</protein>
<dbReference type="GO" id="GO:0016853">
    <property type="term" value="F:isomerase activity"/>
    <property type="evidence" value="ECO:0007669"/>
    <property type="project" value="UniProtKB-KW"/>
</dbReference>
<gene>
    <name evidence="18" type="primary">epmB</name>
    <name evidence="18" type="ORF">Mal64_13030</name>
</gene>
<dbReference type="NCBIfam" id="TIGR00238">
    <property type="entry name" value="KamA family radical SAM protein"/>
    <property type="match status" value="1"/>
</dbReference>
<evidence type="ECO:0000256" key="1">
    <source>
        <dbReference type="ARBA" id="ARBA00001352"/>
    </source>
</evidence>
<dbReference type="SFLD" id="SFLDS00029">
    <property type="entry name" value="Radical_SAM"/>
    <property type="match status" value="1"/>
</dbReference>
<dbReference type="SUPFAM" id="SSF102114">
    <property type="entry name" value="Radical SAM enzymes"/>
    <property type="match status" value="1"/>
</dbReference>
<dbReference type="SFLD" id="SFLDG01070">
    <property type="entry name" value="PLP-dependent"/>
    <property type="match status" value="1"/>
</dbReference>
<evidence type="ECO:0000256" key="9">
    <source>
        <dbReference type="ARBA" id="ARBA00022898"/>
    </source>
</evidence>
<dbReference type="InterPro" id="IPR003739">
    <property type="entry name" value="Lys_aminomutase/Glu_NH3_mut"/>
</dbReference>
<evidence type="ECO:0000313" key="18">
    <source>
        <dbReference type="EMBL" id="TWT90904.1"/>
    </source>
</evidence>
<dbReference type="GO" id="GO:0051539">
    <property type="term" value="F:4 iron, 4 sulfur cluster binding"/>
    <property type="evidence" value="ECO:0007669"/>
    <property type="project" value="UniProtKB-KW"/>
</dbReference>
<keyword evidence="6 14" id="KW-0004">4Fe-4S</keyword>